<evidence type="ECO:0000256" key="2">
    <source>
        <dbReference type="ARBA" id="ARBA00022741"/>
    </source>
</evidence>
<evidence type="ECO:0000256" key="5">
    <source>
        <dbReference type="SAM" id="MobiDB-lite"/>
    </source>
</evidence>
<keyword evidence="2 4" id="KW-0547">Nucleotide-binding</keyword>
<evidence type="ECO:0000256" key="3">
    <source>
        <dbReference type="ARBA" id="ARBA00022840"/>
    </source>
</evidence>
<keyword evidence="3 4" id="KW-0067">ATP-binding</keyword>
<dbReference type="GO" id="GO:0008817">
    <property type="term" value="F:corrinoid adenosyltransferase activity"/>
    <property type="evidence" value="ECO:0007669"/>
    <property type="project" value="UniProtKB-UniRule"/>
</dbReference>
<dbReference type="InterPro" id="IPR036451">
    <property type="entry name" value="CblAdoTrfase-like_sf"/>
</dbReference>
<comment type="pathway">
    <text evidence="4">Cofactor biosynthesis; adenosylcobalamin biosynthesis; adenosylcobalamin from cob(II)yrinate a,c-diamide: step 2/7.</text>
</comment>
<dbReference type="InterPro" id="IPR029499">
    <property type="entry name" value="PduO-typ"/>
</dbReference>
<feature type="non-terminal residue" evidence="7">
    <location>
        <position position="204"/>
    </location>
</feature>
<dbReference type="EC" id="2.5.1.17" evidence="4"/>
<dbReference type="Gene3D" id="1.20.1200.10">
    <property type="entry name" value="Cobalamin adenosyltransferase-like"/>
    <property type="match status" value="1"/>
</dbReference>
<dbReference type="PANTHER" id="PTHR12213:SF0">
    <property type="entry name" value="CORRINOID ADENOSYLTRANSFERASE MMAB"/>
    <property type="match status" value="1"/>
</dbReference>
<feature type="domain" description="Cobalamin adenosyltransferase-like" evidence="6">
    <location>
        <begin position="42"/>
        <end position="204"/>
    </location>
</feature>
<comment type="catalytic activity">
    <reaction evidence="4">
        <text>2 cob(II)alamin + reduced [electron-transfer flavoprotein] + 2 ATP = 2 adenosylcob(III)alamin + 2 triphosphate + oxidized [electron-transfer flavoprotein] + 3 H(+)</text>
        <dbReference type="Rhea" id="RHEA:28671"/>
        <dbReference type="Rhea" id="RHEA-COMP:10685"/>
        <dbReference type="Rhea" id="RHEA-COMP:10686"/>
        <dbReference type="ChEBI" id="CHEBI:15378"/>
        <dbReference type="ChEBI" id="CHEBI:16304"/>
        <dbReference type="ChEBI" id="CHEBI:18036"/>
        <dbReference type="ChEBI" id="CHEBI:18408"/>
        <dbReference type="ChEBI" id="CHEBI:30616"/>
        <dbReference type="ChEBI" id="CHEBI:57692"/>
        <dbReference type="ChEBI" id="CHEBI:58307"/>
        <dbReference type="EC" id="2.5.1.17"/>
    </reaction>
</comment>
<comment type="similarity">
    <text evidence="4">Belongs to the Cob(I)alamin adenosyltransferase family.</text>
</comment>
<dbReference type="Pfam" id="PF01923">
    <property type="entry name" value="Cob_adeno_trans"/>
    <property type="match status" value="1"/>
</dbReference>
<sequence>MLNNHNTRSSGVHDASLPTAGRRSGDAAPTWRQNQLSIGMKIYTKTGDGGESSLYGGTRLPKSDLRFEAYGTIDELNATLGEAITYLPAGRAQAGVEIFVAELTRIQSELFNVGAELALAPGQESKAALVGIQETAKLEQRLDEMQAELPELKNFILPGGSALGASLHHARTVARRAERAVVRLSGSLAVRPELLAYLNRLSDY</sequence>
<comment type="caution">
    <text evidence="7">The sequence shown here is derived from an EMBL/GenBank/DDBJ whole genome shotgun (WGS) entry which is preliminary data.</text>
</comment>
<name>A0A1G2Q4A9_9BACT</name>
<proteinExistence type="inferred from homology"/>
<evidence type="ECO:0000313" key="8">
    <source>
        <dbReference type="Proteomes" id="UP000178936"/>
    </source>
</evidence>
<dbReference type="EMBL" id="MHTB01000014">
    <property type="protein sequence ID" value="OHA55420.1"/>
    <property type="molecule type" value="Genomic_DNA"/>
</dbReference>
<dbReference type="Proteomes" id="UP000178936">
    <property type="component" value="Unassembled WGS sequence"/>
</dbReference>
<dbReference type="AlphaFoldDB" id="A0A1G2Q4A9"/>
<accession>A0A1G2Q4A9</accession>
<dbReference type="GO" id="GO:0009236">
    <property type="term" value="P:cobalamin biosynthetic process"/>
    <property type="evidence" value="ECO:0007669"/>
    <property type="project" value="UniProtKB-UniRule"/>
</dbReference>
<dbReference type="InterPro" id="IPR016030">
    <property type="entry name" value="CblAdoTrfase-like"/>
</dbReference>
<dbReference type="SUPFAM" id="SSF89028">
    <property type="entry name" value="Cobalamin adenosyltransferase-like"/>
    <property type="match status" value="1"/>
</dbReference>
<reference evidence="7 8" key="1">
    <citation type="journal article" date="2016" name="Nat. Commun.">
        <title>Thousands of microbial genomes shed light on interconnected biogeochemical processes in an aquifer system.</title>
        <authorList>
            <person name="Anantharaman K."/>
            <person name="Brown C.T."/>
            <person name="Hug L.A."/>
            <person name="Sharon I."/>
            <person name="Castelle C.J."/>
            <person name="Probst A.J."/>
            <person name="Thomas B.C."/>
            <person name="Singh A."/>
            <person name="Wilkins M.J."/>
            <person name="Karaoz U."/>
            <person name="Brodie E.L."/>
            <person name="Williams K.H."/>
            <person name="Hubbard S.S."/>
            <person name="Banfield J.F."/>
        </authorList>
    </citation>
    <scope>NUCLEOTIDE SEQUENCE [LARGE SCALE GENOMIC DNA]</scope>
</reference>
<evidence type="ECO:0000256" key="4">
    <source>
        <dbReference type="RuleBase" id="RU366026"/>
    </source>
</evidence>
<protein>
    <recommendedName>
        <fullName evidence="4">Corrinoid adenosyltransferase</fullName>
        <ecNumber evidence="4">2.5.1.17</ecNumber>
    </recommendedName>
    <alternativeName>
        <fullName evidence="4">Cob(II)alamin adenosyltransferase</fullName>
    </alternativeName>
    <alternativeName>
        <fullName evidence="4">Cob(II)yrinic acid a,c-diamide adenosyltransferase</fullName>
    </alternativeName>
    <alternativeName>
        <fullName evidence="4">Cobinamide/cobalamin adenosyltransferase</fullName>
    </alternativeName>
</protein>
<evidence type="ECO:0000256" key="1">
    <source>
        <dbReference type="ARBA" id="ARBA00022679"/>
    </source>
</evidence>
<dbReference type="NCBIfam" id="TIGR00636">
    <property type="entry name" value="PduO_Nterm"/>
    <property type="match status" value="1"/>
</dbReference>
<dbReference type="GO" id="GO:0005524">
    <property type="term" value="F:ATP binding"/>
    <property type="evidence" value="ECO:0007669"/>
    <property type="project" value="UniProtKB-UniRule"/>
</dbReference>
<organism evidence="7 8">
    <name type="scientific">Candidatus Veblenbacteria bacterium RIFOXYA2_FULL_43_9</name>
    <dbReference type="NCBI Taxonomy" id="1802425"/>
    <lineage>
        <taxon>Bacteria</taxon>
        <taxon>Candidatus Vebleniibacteriota</taxon>
    </lineage>
</organism>
<evidence type="ECO:0000259" key="6">
    <source>
        <dbReference type="Pfam" id="PF01923"/>
    </source>
</evidence>
<dbReference type="UniPathway" id="UPA00148">
    <property type="reaction ID" value="UER00233"/>
</dbReference>
<evidence type="ECO:0000313" key="7">
    <source>
        <dbReference type="EMBL" id="OHA55420.1"/>
    </source>
</evidence>
<feature type="compositionally biased region" description="Polar residues" evidence="5">
    <location>
        <begin position="1"/>
        <end position="10"/>
    </location>
</feature>
<keyword evidence="1 4" id="KW-0808">Transferase</keyword>
<feature type="region of interest" description="Disordered" evidence="5">
    <location>
        <begin position="1"/>
        <end position="30"/>
    </location>
</feature>
<keyword evidence="4" id="KW-0169">Cobalamin biosynthesis</keyword>
<gene>
    <name evidence="7" type="ORF">A2226_04100</name>
</gene>
<dbReference type="PANTHER" id="PTHR12213">
    <property type="entry name" value="CORRINOID ADENOSYLTRANSFERASE"/>
    <property type="match status" value="1"/>
</dbReference>
<comment type="catalytic activity">
    <reaction evidence="4">
        <text>2 cob(II)yrinate a,c diamide + reduced [electron-transfer flavoprotein] + 2 ATP = 2 adenosylcob(III)yrinate a,c-diamide + 2 triphosphate + oxidized [electron-transfer flavoprotein] + 3 H(+)</text>
        <dbReference type="Rhea" id="RHEA:11528"/>
        <dbReference type="Rhea" id="RHEA-COMP:10685"/>
        <dbReference type="Rhea" id="RHEA-COMP:10686"/>
        <dbReference type="ChEBI" id="CHEBI:15378"/>
        <dbReference type="ChEBI" id="CHEBI:18036"/>
        <dbReference type="ChEBI" id="CHEBI:30616"/>
        <dbReference type="ChEBI" id="CHEBI:57692"/>
        <dbReference type="ChEBI" id="CHEBI:58307"/>
        <dbReference type="ChEBI" id="CHEBI:58503"/>
        <dbReference type="ChEBI" id="CHEBI:58537"/>
        <dbReference type="EC" id="2.5.1.17"/>
    </reaction>
</comment>